<dbReference type="Pfam" id="PF00005">
    <property type="entry name" value="ABC_tran"/>
    <property type="match status" value="1"/>
</dbReference>
<keyword evidence="5" id="KW-1185">Reference proteome</keyword>
<evidence type="ECO:0000313" key="4">
    <source>
        <dbReference type="EMBL" id="MCV2874508.1"/>
    </source>
</evidence>
<dbReference type="SUPFAM" id="SSF52540">
    <property type="entry name" value="P-loop containing nucleoside triphosphate hydrolases"/>
    <property type="match status" value="1"/>
</dbReference>
<dbReference type="SMART" id="SM00382">
    <property type="entry name" value="AAA"/>
    <property type="match status" value="1"/>
</dbReference>
<dbReference type="InterPro" id="IPR051921">
    <property type="entry name" value="ABC_osmolyte_uptake_ATP-bind"/>
</dbReference>
<dbReference type="InterPro" id="IPR003439">
    <property type="entry name" value="ABC_transporter-like_ATP-bd"/>
</dbReference>
<dbReference type="PANTHER" id="PTHR43869:SF1">
    <property type="entry name" value="GLYCINE BETAINE_PROLINE BETAINE TRANSPORT SYSTEM ATP-BINDING PROTEIN PROV"/>
    <property type="match status" value="1"/>
</dbReference>
<evidence type="ECO:0000259" key="3">
    <source>
        <dbReference type="PROSITE" id="PS50893"/>
    </source>
</evidence>
<dbReference type="InterPro" id="IPR027417">
    <property type="entry name" value="P-loop_NTPase"/>
</dbReference>
<dbReference type="InterPro" id="IPR003593">
    <property type="entry name" value="AAA+_ATPase"/>
</dbReference>
<dbReference type="EMBL" id="JAOWKZ010000005">
    <property type="protein sequence ID" value="MCV2874508.1"/>
    <property type="molecule type" value="Genomic_DNA"/>
</dbReference>
<dbReference type="InterPro" id="IPR000644">
    <property type="entry name" value="CBS_dom"/>
</dbReference>
<feature type="domain" description="ABC transporter" evidence="3">
    <location>
        <begin position="37"/>
        <end position="277"/>
    </location>
</feature>
<accession>A0ABT2ZTM9</accession>
<dbReference type="Gene3D" id="3.40.50.300">
    <property type="entry name" value="P-loop containing nucleotide triphosphate hydrolases"/>
    <property type="match status" value="1"/>
</dbReference>
<dbReference type="Pfam" id="PF00571">
    <property type="entry name" value="CBS"/>
    <property type="match status" value="1"/>
</dbReference>
<keyword evidence="2 4" id="KW-0067">ATP-binding</keyword>
<dbReference type="GO" id="GO:0005524">
    <property type="term" value="F:ATP binding"/>
    <property type="evidence" value="ECO:0007669"/>
    <property type="project" value="UniProtKB-KW"/>
</dbReference>
<dbReference type="RefSeq" id="WP_263741780.1">
    <property type="nucleotide sequence ID" value="NZ_JAOWKZ010000005.1"/>
</dbReference>
<gene>
    <name evidence="4" type="primary">choV</name>
    <name evidence="4" type="ORF">OEZ71_19590</name>
</gene>
<dbReference type="NCBIfam" id="TIGR03415">
    <property type="entry name" value="ABC_choXWV_ATP"/>
    <property type="match status" value="1"/>
</dbReference>
<dbReference type="InterPro" id="IPR046342">
    <property type="entry name" value="CBS_dom_sf"/>
</dbReference>
<dbReference type="SUPFAM" id="SSF54631">
    <property type="entry name" value="CBS-domain pair"/>
    <property type="match status" value="1"/>
</dbReference>
<keyword evidence="1" id="KW-0547">Nucleotide-binding</keyword>
<evidence type="ECO:0000256" key="1">
    <source>
        <dbReference type="ARBA" id="ARBA00022741"/>
    </source>
</evidence>
<reference evidence="4 5" key="1">
    <citation type="submission" date="2022-10" db="EMBL/GenBank/DDBJ databases">
        <title>Defluviimonas sp. nov., isolated from ocean surface sediments.</title>
        <authorList>
            <person name="He W."/>
            <person name="Wang L."/>
            <person name="Zhang D.-F."/>
        </authorList>
    </citation>
    <scope>NUCLEOTIDE SEQUENCE [LARGE SCALE GENOMIC DNA]</scope>
    <source>
        <strain evidence="4 5">WL0050</strain>
    </source>
</reference>
<dbReference type="InterPro" id="IPR022473">
    <property type="entry name" value="ABC_trnsptr_Choline_ATP-bd"/>
</dbReference>
<dbReference type="InterPro" id="IPR017871">
    <property type="entry name" value="ABC_transporter-like_CS"/>
</dbReference>
<name>A0ABT2ZTM9_9RHOB</name>
<dbReference type="Proteomes" id="UP001652564">
    <property type="component" value="Unassembled WGS sequence"/>
</dbReference>
<evidence type="ECO:0000256" key="2">
    <source>
        <dbReference type="ARBA" id="ARBA00022840"/>
    </source>
</evidence>
<sequence length="350" mass="38056">MGADMVNGTEIAVEFDKVNIVFGDHPDRALPMMDQGMSRAEIQKATGQVLGVHDCSLTVAKGEILVLMGLSGSGKSTLLRAVNGLNPVCRGAVTIHDEGWSCEVGSASVPDLLRVRRECVAMVFQQFGLLPWRTVRENVGLGLELGGQSVADRRAKVDEQLALVGLSDWAERKVGELSGGMQQRVGLARAFATEAPILLMDEPFSALDPLIRTRLQDELLELQEKLHRTIIFVSHDLDEAFKIGNRIALMEGGRIVQCGTAREIIANPVSDYVADFVAHMNPLGVLRACDIMEPVTVRAPNTPEVDPEAPVRDVMERLREVPALAVTEGGRTLGRITRESVIGRLLDPRG</sequence>
<proteinExistence type="predicted"/>
<evidence type="ECO:0000313" key="5">
    <source>
        <dbReference type="Proteomes" id="UP001652564"/>
    </source>
</evidence>
<organism evidence="4 5">
    <name type="scientific">Albidovulum litorale</name>
    <dbReference type="NCBI Taxonomy" id="2984134"/>
    <lineage>
        <taxon>Bacteria</taxon>
        <taxon>Pseudomonadati</taxon>
        <taxon>Pseudomonadota</taxon>
        <taxon>Alphaproteobacteria</taxon>
        <taxon>Rhodobacterales</taxon>
        <taxon>Paracoccaceae</taxon>
        <taxon>Albidovulum</taxon>
    </lineage>
</organism>
<dbReference type="PANTHER" id="PTHR43869">
    <property type="entry name" value="GLYCINE BETAINE/PROLINE BETAINE TRANSPORT SYSTEM ATP-BINDING PROTEIN PROV"/>
    <property type="match status" value="1"/>
</dbReference>
<dbReference type="PROSITE" id="PS00211">
    <property type="entry name" value="ABC_TRANSPORTER_1"/>
    <property type="match status" value="1"/>
</dbReference>
<dbReference type="PROSITE" id="PS50893">
    <property type="entry name" value="ABC_TRANSPORTER_2"/>
    <property type="match status" value="1"/>
</dbReference>
<comment type="caution">
    <text evidence="4">The sequence shown here is derived from an EMBL/GenBank/DDBJ whole genome shotgun (WGS) entry which is preliminary data.</text>
</comment>
<protein>
    <submittedName>
        <fullName evidence="4">Choline ABC transporter ATP-binding protein</fullName>
    </submittedName>
</protein>